<evidence type="ECO:0000256" key="1">
    <source>
        <dbReference type="ARBA" id="ARBA00005439"/>
    </source>
</evidence>
<dbReference type="GO" id="GO:0003743">
    <property type="term" value="F:translation initiation factor activity"/>
    <property type="evidence" value="ECO:0007669"/>
    <property type="project" value="UniProtKB-KW"/>
</dbReference>
<dbReference type="GO" id="GO:0032790">
    <property type="term" value="P:ribosome disassembly"/>
    <property type="evidence" value="ECO:0007669"/>
    <property type="project" value="TreeGrafter"/>
</dbReference>
<feature type="region of interest" description="Disordered" evidence="5">
    <location>
        <begin position="1"/>
        <end position="65"/>
    </location>
</feature>
<dbReference type="Gene3D" id="3.30.110.10">
    <property type="entry name" value="Translation initiation factor 3 (IF-3), C-terminal domain"/>
    <property type="match status" value="1"/>
</dbReference>
<accession>A0AAN7SX30</accession>
<dbReference type="GO" id="GO:0070124">
    <property type="term" value="P:mitochondrial translational initiation"/>
    <property type="evidence" value="ECO:0007669"/>
    <property type="project" value="TreeGrafter"/>
</dbReference>
<feature type="coiled-coil region" evidence="4">
    <location>
        <begin position="130"/>
        <end position="168"/>
    </location>
</feature>
<evidence type="ECO:0000313" key="7">
    <source>
        <dbReference type="Proteomes" id="UP001309876"/>
    </source>
</evidence>
<comment type="similarity">
    <text evidence="1">Belongs to the IF-3 family.</text>
</comment>
<dbReference type="PANTHER" id="PTHR10938">
    <property type="entry name" value="TRANSLATION INITIATION FACTOR IF-3"/>
    <property type="match status" value="1"/>
</dbReference>
<keyword evidence="4" id="KW-0175">Coiled coil</keyword>
<evidence type="ECO:0000256" key="4">
    <source>
        <dbReference type="SAM" id="Coils"/>
    </source>
</evidence>
<evidence type="ECO:0000256" key="3">
    <source>
        <dbReference type="ARBA" id="ARBA00022917"/>
    </source>
</evidence>
<keyword evidence="7" id="KW-1185">Reference proteome</keyword>
<dbReference type="PANTHER" id="PTHR10938:SF0">
    <property type="entry name" value="TRANSLATION INITIATION FACTOR IF-3, MITOCHONDRIAL"/>
    <property type="match status" value="1"/>
</dbReference>
<dbReference type="SUPFAM" id="SSF55200">
    <property type="entry name" value="Translation initiation factor IF3, C-terminal domain"/>
    <property type="match status" value="1"/>
</dbReference>
<dbReference type="AlphaFoldDB" id="A0AAN7SX30"/>
<keyword evidence="2" id="KW-0396">Initiation factor</keyword>
<sequence length="251" mass="28720">MRGNKSRQARSASHPSNPAPQTSKAQACYGTVRERNYTTNASGLREEDSGPFRIRKPPRSSDDIMRKRENEILRKEHTINEDIPARFVQIRNSQTAKLGEPMSLSDALGEIQSETEVLRLLANFEDRPAIVGIEKKSVLLEHRKQKLEQEAENRKEARQTKMKQVELNWAISGHDLDMKLKQLREFVDKGRKVEILLASKKRQRKATQEEAEKLHSKLKATFAEIEGCREIKPMEGEIGKQALITIQKQGK</sequence>
<comment type="caution">
    <text evidence="6">The sequence shown here is derived from an EMBL/GenBank/DDBJ whole genome shotgun (WGS) entry which is preliminary data.</text>
</comment>
<protein>
    <recommendedName>
        <fullName evidence="8">Translation initiation factor IF-3</fullName>
    </recommendedName>
</protein>
<dbReference type="Proteomes" id="UP001309876">
    <property type="component" value="Unassembled WGS sequence"/>
</dbReference>
<evidence type="ECO:0000256" key="5">
    <source>
        <dbReference type="SAM" id="MobiDB-lite"/>
    </source>
</evidence>
<reference evidence="6 7" key="1">
    <citation type="submission" date="2023-08" db="EMBL/GenBank/DDBJ databases">
        <title>Black Yeasts Isolated from many extreme environments.</title>
        <authorList>
            <person name="Coleine C."/>
            <person name="Stajich J.E."/>
            <person name="Selbmann L."/>
        </authorList>
    </citation>
    <scope>NUCLEOTIDE SEQUENCE [LARGE SCALE GENOMIC DNA]</scope>
    <source>
        <strain evidence="6 7">CCFEE 5910</strain>
    </source>
</reference>
<name>A0AAN7SX30_9EURO</name>
<evidence type="ECO:0000256" key="2">
    <source>
        <dbReference type="ARBA" id="ARBA00022540"/>
    </source>
</evidence>
<dbReference type="InterPro" id="IPR036788">
    <property type="entry name" value="T_IF-3_C_sf"/>
</dbReference>
<dbReference type="GO" id="GO:0043022">
    <property type="term" value="F:ribosome binding"/>
    <property type="evidence" value="ECO:0007669"/>
    <property type="project" value="TreeGrafter"/>
</dbReference>
<organism evidence="6 7">
    <name type="scientific">Lithohypha guttulata</name>
    <dbReference type="NCBI Taxonomy" id="1690604"/>
    <lineage>
        <taxon>Eukaryota</taxon>
        <taxon>Fungi</taxon>
        <taxon>Dikarya</taxon>
        <taxon>Ascomycota</taxon>
        <taxon>Pezizomycotina</taxon>
        <taxon>Eurotiomycetes</taxon>
        <taxon>Chaetothyriomycetidae</taxon>
        <taxon>Chaetothyriales</taxon>
        <taxon>Trichomeriaceae</taxon>
        <taxon>Lithohypha</taxon>
    </lineage>
</organism>
<evidence type="ECO:0000313" key="6">
    <source>
        <dbReference type="EMBL" id="KAK5083815.1"/>
    </source>
</evidence>
<dbReference type="InterPro" id="IPR001288">
    <property type="entry name" value="Translation_initiation_fac_3"/>
</dbReference>
<dbReference type="EMBL" id="JAVRRJ010000006">
    <property type="protein sequence ID" value="KAK5083815.1"/>
    <property type="molecule type" value="Genomic_DNA"/>
</dbReference>
<proteinExistence type="inferred from homology"/>
<evidence type="ECO:0008006" key="8">
    <source>
        <dbReference type="Google" id="ProtNLM"/>
    </source>
</evidence>
<keyword evidence="3" id="KW-0648">Protein biosynthesis</keyword>
<dbReference type="GO" id="GO:0005739">
    <property type="term" value="C:mitochondrion"/>
    <property type="evidence" value="ECO:0007669"/>
    <property type="project" value="TreeGrafter"/>
</dbReference>
<gene>
    <name evidence="6" type="ORF">LTR05_006321</name>
</gene>
<feature type="compositionally biased region" description="Polar residues" evidence="5">
    <location>
        <begin position="9"/>
        <end position="25"/>
    </location>
</feature>